<feature type="domain" description="SAICAR synthetase/ADE2 N-terminal" evidence="8">
    <location>
        <begin position="4"/>
        <end position="214"/>
    </location>
</feature>
<protein>
    <recommendedName>
        <fullName evidence="2">phosphoribosylaminoimidazolesuccinocarboxamide synthase</fullName>
        <ecNumber evidence="2">6.3.2.6</ecNumber>
    </recommendedName>
</protein>
<evidence type="ECO:0000256" key="6">
    <source>
        <dbReference type="ARBA" id="ARBA00022840"/>
    </source>
</evidence>
<keyword evidence="5" id="KW-0658">Purine biosynthesis</keyword>
<dbReference type="GO" id="GO:0006189">
    <property type="term" value="P:'de novo' IMP biosynthetic process"/>
    <property type="evidence" value="ECO:0007669"/>
    <property type="project" value="UniProtKB-UniPathway"/>
</dbReference>
<evidence type="ECO:0000256" key="1">
    <source>
        <dbReference type="ARBA" id="ARBA00004672"/>
    </source>
</evidence>
<dbReference type="EC" id="6.3.2.6" evidence="2"/>
<reference evidence="9 10" key="1">
    <citation type="submission" date="2019-01" db="EMBL/GenBank/DDBJ databases">
        <title>Draft Genome Sequences of Helcococcus ovis Strains Isolated from the Uterus and Vagina of Dairy Cows with Metritis.</title>
        <authorList>
            <person name="Cunha F."/>
            <person name="Jeon S.J."/>
            <person name="Kutzer P."/>
            <person name="Galvao K.N."/>
        </authorList>
    </citation>
    <scope>NUCLEOTIDE SEQUENCE [LARGE SCALE GENOMIC DNA]</scope>
    <source>
        <strain evidence="9 10">KG-37</strain>
    </source>
</reference>
<dbReference type="Pfam" id="PF01259">
    <property type="entry name" value="SAICAR_synt"/>
    <property type="match status" value="1"/>
</dbReference>
<dbReference type="GO" id="GO:0005524">
    <property type="term" value="F:ATP binding"/>
    <property type="evidence" value="ECO:0007669"/>
    <property type="project" value="UniProtKB-KW"/>
</dbReference>
<comment type="caution">
    <text evidence="9">The sequence shown here is derived from an EMBL/GenBank/DDBJ whole genome shotgun (WGS) entry which is preliminary data.</text>
</comment>
<dbReference type="GO" id="GO:0004639">
    <property type="term" value="F:phosphoribosylaminoimidazolesuccinocarboxamide synthase activity"/>
    <property type="evidence" value="ECO:0007669"/>
    <property type="project" value="UniProtKB-EC"/>
</dbReference>
<accession>A0A4R9C2V0</accession>
<comment type="pathway">
    <text evidence="1">Purine metabolism; IMP biosynthesis via de novo pathway; 5-amino-1-(5-phospho-D-ribosyl)imidazole-4-carboxamide from 5-amino-1-(5-phospho-D-ribosyl)imidazole-4-carboxylate: step 1/2.</text>
</comment>
<proteinExistence type="predicted"/>
<dbReference type="PANTHER" id="PTHR43599">
    <property type="entry name" value="MULTIFUNCTIONAL PROTEIN ADE2"/>
    <property type="match status" value="1"/>
</dbReference>
<sequence>MKLIYQGKTKTLFELENGNILLKFKDDVTGKDGVFDPGENQIGLSIEGSGKAGLELTKFFFEKLKEKGIVTHYVDSNIEENTMEVRKAKVFGHGLEFICRYKAVGSFFKRYGKYVKEAQDLGGLVEITIKDDKAQDPIITKETLNLLNIATFEQYDVIVEQTKLISDEIFEILKEKGLDLYDIKLEFGIDENQNIILIDEISGGNMRVYKNGEYILPLELHKLVLNK</sequence>
<name>A0A4R9C2V0_9FIRM</name>
<evidence type="ECO:0000256" key="3">
    <source>
        <dbReference type="ARBA" id="ARBA00022598"/>
    </source>
</evidence>
<evidence type="ECO:0000313" key="9">
    <source>
        <dbReference type="EMBL" id="TFF67489.1"/>
    </source>
</evidence>
<comment type="catalytic activity">
    <reaction evidence="7">
        <text>5-amino-1-(5-phospho-D-ribosyl)imidazole-4-carboxylate + L-aspartate + ATP = (2S)-2-[5-amino-1-(5-phospho-beta-D-ribosyl)imidazole-4-carboxamido]succinate + ADP + phosphate + 2 H(+)</text>
        <dbReference type="Rhea" id="RHEA:22628"/>
        <dbReference type="ChEBI" id="CHEBI:15378"/>
        <dbReference type="ChEBI" id="CHEBI:29991"/>
        <dbReference type="ChEBI" id="CHEBI:30616"/>
        <dbReference type="ChEBI" id="CHEBI:43474"/>
        <dbReference type="ChEBI" id="CHEBI:58443"/>
        <dbReference type="ChEBI" id="CHEBI:77657"/>
        <dbReference type="ChEBI" id="CHEBI:456216"/>
        <dbReference type="EC" id="6.3.2.6"/>
    </reaction>
</comment>
<dbReference type="Gene3D" id="3.30.470.20">
    <property type="entry name" value="ATP-grasp fold, B domain"/>
    <property type="match status" value="1"/>
</dbReference>
<evidence type="ECO:0000256" key="2">
    <source>
        <dbReference type="ARBA" id="ARBA00012217"/>
    </source>
</evidence>
<keyword evidence="4" id="KW-0547">Nucleotide-binding</keyword>
<dbReference type="PANTHER" id="PTHR43599:SF3">
    <property type="entry name" value="SI:DKEY-6E2.2"/>
    <property type="match status" value="1"/>
</dbReference>
<dbReference type="RefSeq" id="WP_134711968.1">
    <property type="nucleotide sequence ID" value="NZ_CP119081.1"/>
</dbReference>
<keyword evidence="6" id="KW-0067">ATP-binding</keyword>
<dbReference type="SUPFAM" id="SSF56104">
    <property type="entry name" value="SAICAR synthase-like"/>
    <property type="match status" value="1"/>
</dbReference>
<dbReference type="OrthoDB" id="9801549at2"/>
<dbReference type="Proteomes" id="UP000297454">
    <property type="component" value="Unassembled WGS sequence"/>
</dbReference>
<dbReference type="InterPro" id="IPR028923">
    <property type="entry name" value="SAICAR_synt/ADE2_N"/>
</dbReference>
<dbReference type="AlphaFoldDB" id="A0A4R9C2V0"/>
<evidence type="ECO:0000259" key="8">
    <source>
        <dbReference type="Pfam" id="PF01259"/>
    </source>
</evidence>
<dbReference type="EMBL" id="SCFR01000002">
    <property type="protein sequence ID" value="TFF67489.1"/>
    <property type="molecule type" value="Genomic_DNA"/>
</dbReference>
<evidence type="ECO:0000256" key="4">
    <source>
        <dbReference type="ARBA" id="ARBA00022741"/>
    </source>
</evidence>
<dbReference type="GeneID" id="97030616"/>
<dbReference type="UniPathway" id="UPA00074">
    <property type="reaction ID" value="UER00131"/>
</dbReference>
<keyword evidence="10" id="KW-1185">Reference proteome</keyword>
<organism evidence="9 10">
    <name type="scientific">Helcococcus ovis</name>
    <dbReference type="NCBI Taxonomy" id="72026"/>
    <lineage>
        <taxon>Bacteria</taxon>
        <taxon>Bacillati</taxon>
        <taxon>Bacillota</taxon>
        <taxon>Tissierellia</taxon>
        <taxon>Tissierellales</taxon>
        <taxon>Peptoniphilaceae</taxon>
        <taxon>Helcococcus</taxon>
    </lineage>
</organism>
<dbReference type="InterPro" id="IPR050089">
    <property type="entry name" value="SAICAR_synthetase"/>
</dbReference>
<keyword evidence="3" id="KW-0436">Ligase</keyword>
<evidence type="ECO:0000313" key="10">
    <source>
        <dbReference type="Proteomes" id="UP000297454"/>
    </source>
</evidence>
<gene>
    <name evidence="9" type="ORF">EQF91_00795</name>
</gene>
<evidence type="ECO:0000256" key="7">
    <source>
        <dbReference type="ARBA" id="ARBA00048475"/>
    </source>
</evidence>
<evidence type="ECO:0000256" key="5">
    <source>
        <dbReference type="ARBA" id="ARBA00022755"/>
    </source>
</evidence>
<dbReference type="Gene3D" id="3.30.200.20">
    <property type="entry name" value="Phosphorylase Kinase, domain 1"/>
    <property type="match status" value="1"/>
</dbReference>